<proteinExistence type="predicted"/>
<evidence type="ECO:0000313" key="7">
    <source>
        <dbReference type="EMBL" id="KAG2469849.1"/>
    </source>
</evidence>
<dbReference type="PANTHER" id="PTHR14695:SF8">
    <property type="entry name" value="SHC SH2 DOMAIN-BINDING PROTEIN 1"/>
    <property type="match status" value="1"/>
</dbReference>
<gene>
    <name evidence="7" type="primary">Shcbp1a</name>
    <name evidence="7" type="ORF">GTO96_0022623</name>
</gene>
<feature type="region of interest" description="Disordered" evidence="4">
    <location>
        <begin position="1"/>
        <end position="28"/>
    </location>
</feature>
<dbReference type="InterPro" id="IPR012334">
    <property type="entry name" value="Pectin_lyas_fold"/>
</dbReference>
<protein>
    <submittedName>
        <fullName evidence="7">SHCBA protein</fullName>
    </submittedName>
</protein>
<keyword evidence="3" id="KW-0206">Cytoskeleton</keyword>
<dbReference type="SUPFAM" id="SSF51126">
    <property type="entry name" value="Pectin lyase-like"/>
    <property type="match status" value="1"/>
</dbReference>
<name>A0A8X7XLM2_POLSE</name>
<dbReference type="Pfam" id="PF23762">
    <property type="entry name" value="SHCBP_N"/>
    <property type="match status" value="1"/>
</dbReference>
<feature type="domain" description="SHC SH2" evidence="6">
    <location>
        <begin position="104"/>
        <end position="333"/>
    </location>
</feature>
<dbReference type="AlphaFoldDB" id="A0A8X7XLM2"/>
<accession>A0A8X7XLM2</accession>
<evidence type="ECO:0000313" key="8">
    <source>
        <dbReference type="Proteomes" id="UP000886611"/>
    </source>
</evidence>
<dbReference type="Proteomes" id="UP000886611">
    <property type="component" value="Unassembled WGS sequence"/>
</dbReference>
<organism evidence="7 8">
    <name type="scientific">Polypterus senegalus</name>
    <name type="common">Senegal bichir</name>
    <dbReference type="NCBI Taxonomy" id="55291"/>
    <lineage>
        <taxon>Eukaryota</taxon>
        <taxon>Metazoa</taxon>
        <taxon>Chordata</taxon>
        <taxon>Craniata</taxon>
        <taxon>Vertebrata</taxon>
        <taxon>Euteleostomi</taxon>
        <taxon>Actinopterygii</taxon>
        <taxon>Polypteriformes</taxon>
        <taxon>Polypteridae</taxon>
        <taxon>Polypterus</taxon>
    </lineage>
</organism>
<dbReference type="EMBL" id="JAATIS010000147">
    <property type="protein sequence ID" value="KAG2469849.1"/>
    <property type="molecule type" value="Genomic_DNA"/>
</dbReference>
<dbReference type="InterPro" id="IPR039448">
    <property type="entry name" value="Beta_helix"/>
</dbReference>
<feature type="compositionally biased region" description="Basic and acidic residues" evidence="4">
    <location>
        <begin position="9"/>
        <end position="27"/>
    </location>
</feature>
<dbReference type="Gene3D" id="2.160.20.10">
    <property type="entry name" value="Single-stranded right-handed beta-helix, Pectin lyase-like"/>
    <property type="match status" value="1"/>
</dbReference>
<evidence type="ECO:0000256" key="4">
    <source>
        <dbReference type="SAM" id="MobiDB-lite"/>
    </source>
</evidence>
<comment type="caution">
    <text evidence="7">The sequence shown here is derived from an EMBL/GenBank/DDBJ whole genome shotgun (WGS) entry which is preliminary data.</text>
</comment>
<evidence type="ECO:0000256" key="2">
    <source>
        <dbReference type="ARBA" id="ARBA00022490"/>
    </source>
</evidence>
<dbReference type="InterPro" id="IPR057508">
    <property type="entry name" value="SHCBP-like_N"/>
</dbReference>
<feature type="non-terminal residue" evidence="7">
    <location>
        <position position="1"/>
    </location>
</feature>
<dbReference type="PANTHER" id="PTHR14695">
    <property type="entry name" value="SHC SH2-DOMAIN BINDING PROTEIN 1-RELATED"/>
    <property type="match status" value="1"/>
</dbReference>
<dbReference type="GO" id="GO:0005819">
    <property type="term" value="C:spindle"/>
    <property type="evidence" value="ECO:0007669"/>
    <property type="project" value="UniProtKB-SubCell"/>
</dbReference>
<keyword evidence="2" id="KW-0963">Cytoplasm</keyword>
<dbReference type="InterPro" id="IPR011050">
    <property type="entry name" value="Pectin_lyase_fold/virulence"/>
</dbReference>
<evidence type="ECO:0000256" key="1">
    <source>
        <dbReference type="ARBA" id="ARBA00004186"/>
    </source>
</evidence>
<evidence type="ECO:0000259" key="6">
    <source>
        <dbReference type="Pfam" id="PF23762"/>
    </source>
</evidence>
<evidence type="ECO:0000259" key="5">
    <source>
        <dbReference type="Pfam" id="PF13229"/>
    </source>
</evidence>
<comment type="subcellular location">
    <subcellularLocation>
        <location evidence="1">Cytoplasm</location>
        <location evidence="1">Cytoskeleton</location>
        <location evidence="1">Spindle</location>
    </subcellularLocation>
</comment>
<reference evidence="7 8" key="1">
    <citation type="journal article" date="2021" name="Cell">
        <title>Tracing the genetic footprints of vertebrate landing in non-teleost ray-finned fishes.</title>
        <authorList>
            <person name="Bi X."/>
            <person name="Wang K."/>
            <person name="Yang L."/>
            <person name="Pan H."/>
            <person name="Jiang H."/>
            <person name="Wei Q."/>
            <person name="Fang M."/>
            <person name="Yu H."/>
            <person name="Zhu C."/>
            <person name="Cai Y."/>
            <person name="He Y."/>
            <person name="Gan X."/>
            <person name="Zeng H."/>
            <person name="Yu D."/>
            <person name="Zhu Y."/>
            <person name="Jiang H."/>
            <person name="Qiu Q."/>
            <person name="Yang H."/>
            <person name="Zhang Y.E."/>
            <person name="Wang W."/>
            <person name="Zhu M."/>
            <person name="He S."/>
            <person name="Zhang G."/>
        </authorList>
    </citation>
    <scope>NUCLEOTIDE SEQUENCE [LARGE SCALE GENOMIC DNA]</scope>
    <source>
        <strain evidence="7">Bchr_013</strain>
    </source>
</reference>
<evidence type="ECO:0000256" key="3">
    <source>
        <dbReference type="ARBA" id="ARBA00023212"/>
    </source>
</evidence>
<feature type="non-terminal residue" evidence="7">
    <location>
        <position position="752"/>
    </location>
</feature>
<feature type="domain" description="Right handed beta helix" evidence="5">
    <location>
        <begin position="457"/>
        <end position="547"/>
    </location>
</feature>
<sequence length="752" mass="85602">MAEGVFCETLEKPHEEDTVNPVRDKETASPYFQADSDVELKEEWAEEECDTVKQVLFQNEHDEDDASSDYGSHERLGTALQRLVPDGNIPFPDIFQTNQLLFYERFKAYQDYMLGDCKASEVKDFTAEYLEKVLEPSGWRAIWRTEIFNVLVEIVDMDCTILKAVVRLVIPFLCEMKSCELNEESMNDLLEAKEHKVPLQELYVVFDESGEFDQTALAIEHLRFFYKHIWRIWDEEDEDDDFDYFVRCVEPRLRLYYDILEDRVPSGLVAEYYTLLSQCKEKYEEFMSLRNSMPTSDSESELDNISMVEGLKMYETMEGLKRKLKIIENPLLRYVLGYQVNSGLQTTVSKGPRPAKDKVVHIVSKSMTVCQLQCLMREKLYPDFSGEEFELQFHSDPLAAVNACYEGDVVIICPGHYIVNGSFSIPDSVELEGYGLTDDVVIEKKGKGETFLDCTGDNVKISNLKFLQHDAVEGILCIRQGKTTMENCVLQCETTGVIVRSSAELFMNICDLYGAKDFTDELYSMARITMKNNVIHNNEGYGVVLVKPASLIQIKKPKNIDLEGKNVEDDCEAKATSNMEDPCELPALGNCVTDNEQFMEPDPIESNNIIKNELISTSAKKKQLQRKSLMELGIKEINDNLNCATNKVNGIPSILPPCTYQPHYLELKVSSVVCSNRVGTENIGTTMSSSELLVAKRKRKTKHMDNEDGGADSTVAEKKNPVVKRVCFTLHGYTDEDEERLKAVECVYMVFG</sequence>
<keyword evidence="8" id="KW-1185">Reference proteome</keyword>
<dbReference type="Pfam" id="PF13229">
    <property type="entry name" value="Beta_helix"/>
    <property type="match status" value="1"/>
</dbReference>
<dbReference type="InterPro" id="IPR045140">
    <property type="entry name" value="SHCBP1-like"/>
</dbReference>
<dbReference type="GO" id="GO:0008543">
    <property type="term" value="P:fibroblast growth factor receptor signaling pathway"/>
    <property type="evidence" value="ECO:0007669"/>
    <property type="project" value="TreeGrafter"/>
</dbReference>